<organism evidence="1 2">
    <name type="scientific">Paenibacillus amylolyticus</name>
    <dbReference type="NCBI Taxonomy" id="1451"/>
    <lineage>
        <taxon>Bacteria</taxon>
        <taxon>Bacillati</taxon>
        <taxon>Bacillota</taxon>
        <taxon>Bacilli</taxon>
        <taxon>Bacillales</taxon>
        <taxon>Paenibacillaceae</taxon>
        <taxon>Paenibacillus</taxon>
    </lineage>
</organism>
<dbReference type="AlphaFoldDB" id="A0A100VSN2"/>
<dbReference type="EMBL" id="BCNV01000007">
    <property type="protein sequence ID" value="GAS85183.1"/>
    <property type="molecule type" value="Genomic_DNA"/>
</dbReference>
<name>A0A100VSN2_PAEAM</name>
<gene>
    <name evidence="1" type="ORF">PAHA3_5304</name>
</gene>
<accession>A0A100VSN2</accession>
<evidence type="ECO:0000313" key="2">
    <source>
        <dbReference type="Proteomes" id="UP000069697"/>
    </source>
</evidence>
<sequence length="62" mass="7061">MVCILLYAHLNRCLLHGGHFSLSCYDGGCKVIREDEEKYIKVNGNYFLITGVYMEKTSNGWG</sequence>
<comment type="caution">
    <text evidence="1">The sequence shown here is derived from an EMBL/GenBank/DDBJ whole genome shotgun (WGS) entry which is preliminary data.</text>
</comment>
<reference evidence="2" key="2">
    <citation type="submission" date="2016-01" db="EMBL/GenBank/DDBJ databases">
        <title>Draft Genome Sequence of Paenibacillus amylolyticus Heshi-A3 that Was Isolated from Fermented Rice Bran with Aging Salted Mackerel, Which Was Named Heshiko as Traditional Fermented Seafood in Japan.</title>
        <authorList>
            <person name="Akuzawa S."/>
            <person name="Nakagawa J."/>
            <person name="Kanekatsu T."/>
            <person name="Kubota E."/>
            <person name="Ohtake R."/>
            <person name="Suzuki T."/>
            <person name="Kanesaki Y."/>
        </authorList>
    </citation>
    <scope>NUCLEOTIDE SEQUENCE [LARGE SCALE GENOMIC DNA]</scope>
    <source>
        <strain evidence="2">Heshi-A3</strain>
    </source>
</reference>
<evidence type="ECO:0000313" key="1">
    <source>
        <dbReference type="EMBL" id="GAS85183.1"/>
    </source>
</evidence>
<proteinExistence type="predicted"/>
<protein>
    <submittedName>
        <fullName evidence="1">Anti-FecI sigma factor, FecR</fullName>
    </submittedName>
</protein>
<reference evidence="1 2" key="1">
    <citation type="journal article" date="2016" name="Genome Announc.">
        <title>Draft Genome Sequence of Paenibacillus amylolyticus Heshi-A3, Isolated from Fermented Rice Bran in a Japanese Fermented Seafood Dish.</title>
        <authorList>
            <person name="Akuzawa S."/>
            <person name="Nagaoka J."/>
            <person name="Kanekatsu M."/>
            <person name="Kubota E."/>
            <person name="Ohtake R."/>
            <person name="Suzuki T."/>
            <person name="Kanesaki Y."/>
        </authorList>
    </citation>
    <scope>NUCLEOTIDE SEQUENCE [LARGE SCALE GENOMIC DNA]</scope>
    <source>
        <strain evidence="1 2">Heshi-A3</strain>
    </source>
</reference>
<dbReference type="Proteomes" id="UP000069697">
    <property type="component" value="Unassembled WGS sequence"/>
</dbReference>